<dbReference type="GO" id="GO:0003677">
    <property type="term" value="F:DNA binding"/>
    <property type="evidence" value="ECO:0007669"/>
    <property type="project" value="UniProtKB-KW"/>
</dbReference>
<dbReference type="PROSITE" id="PS50943">
    <property type="entry name" value="HTH_CROC1"/>
    <property type="match status" value="1"/>
</dbReference>
<keyword evidence="1" id="KW-0805">Transcription regulation</keyword>
<dbReference type="InterPro" id="IPR046335">
    <property type="entry name" value="LacI/GalR-like_sensor"/>
</dbReference>
<dbReference type="Gene3D" id="1.10.260.40">
    <property type="entry name" value="lambda repressor-like DNA-binding domains"/>
    <property type="match status" value="1"/>
</dbReference>
<dbReference type="Proteomes" id="UP001144612">
    <property type="component" value="Unassembled WGS sequence"/>
</dbReference>
<dbReference type="InterPro" id="IPR000843">
    <property type="entry name" value="HTH_LacI"/>
</dbReference>
<keyword evidence="7" id="KW-1185">Reference proteome</keyword>
<dbReference type="Pfam" id="PF13377">
    <property type="entry name" value="Peripla_BP_3"/>
    <property type="match status" value="1"/>
</dbReference>
<proteinExistence type="predicted"/>
<dbReference type="PANTHER" id="PTHR30146:SF109">
    <property type="entry name" value="HTH-TYPE TRANSCRIPTIONAL REGULATOR GALS"/>
    <property type="match status" value="1"/>
</dbReference>
<name>A0ABT4D8N3_9CLOT</name>
<accession>A0ABT4D8N3</accession>
<evidence type="ECO:0000256" key="2">
    <source>
        <dbReference type="ARBA" id="ARBA00023125"/>
    </source>
</evidence>
<sequence length="337" mass="37446">MVTIKQIAEKAGVSPSTVSRVISNDSRISEATKNKIKKIMSEMNYHPNAIARSLVSKTTKTIGIIMPYSADQAFLNPFFIEAIRGISKYTYNEDYCILITNGFTVQEQIKSLHSLVFGRRVDGIILMYSKANDSVLEELENSKIPFCMIGRPVEYNDITYVDNDNILAAYKATQYLIDMGHNKIGFLNGSLDFTVCVDRYKGFRKALEENNIPIIDDIVVSLEFLQEDGYKGMKKILESPHKPTAVLATDDLLAFGAIRAAGEMGVKVPEDISIIGFNNIPLSELIFPSLTSVDIDSYKIGATAAQLVLQKIKGDTEVKSRIIDTKLIMRNSVCSNC</sequence>
<evidence type="ECO:0000259" key="5">
    <source>
        <dbReference type="PROSITE" id="PS50943"/>
    </source>
</evidence>
<dbReference type="CDD" id="cd06294">
    <property type="entry name" value="PBP1_MalR-like"/>
    <property type="match status" value="1"/>
</dbReference>
<reference evidence="6" key="1">
    <citation type="submission" date="2022-12" db="EMBL/GenBank/DDBJ databases">
        <title>Clostridium sp. nov., isolated from industrial wastewater.</title>
        <authorList>
            <person name="Jiayan W."/>
        </authorList>
    </citation>
    <scope>NUCLEOTIDE SEQUENCE</scope>
    <source>
        <strain evidence="6">ZC22-4</strain>
    </source>
</reference>
<dbReference type="Pfam" id="PF00356">
    <property type="entry name" value="LacI"/>
    <property type="match status" value="1"/>
</dbReference>
<dbReference type="SUPFAM" id="SSF53822">
    <property type="entry name" value="Periplasmic binding protein-like I"/>
    <property type="match status" value="1"/>
</dbReference>
<dbReference type="InterPro" id="IPR010982">
    <property type="entry name" value="Lambda_DNA-bd_dom_sf"/>
</dbReference>
<feature type="domain" description="HTH cro/C1-type" evidence="5">
    <location>
        <begin position="3"/>
        <end position="50"/>
    </location>
</feature>
<keyword evidence="3" id="KW-0804">Transcription</keyword>
<gene>
    <name evidence="6" type="ORF">OW729_08520</name>
</gene>
<dbReference type="PANTHER" id="PTHR30146">
    <property type="entry name" value="LACI-RELATED TRANSCRIPTIONAL REPRESSOR"/>
    <property type="match status" value="1"/>
</dbReference>
<dbReference type="InterPro" id="IPR028082">
    <property type="entry name" value="Peripla_BP_I"/>
</dbReference>
<protein>
    <submittedName>
        <fullName evidence="6">LacI family DNA-binding transcriptional regulator</fullName>
    </submittedName>
</protein>
<organism evidence="6 7">
    <name type="scientific">Clostridium brassicae</name>
    <dbReference type="NCBI Taxonomy" id="2999072"/>
    <lineage>
        <taxon>Bacteria</taxon>
        <taxon>Bacillati</taxon>
        <taxon>Bacillota</taxon>
        <taxon>Clostridia</taxon>
        <taxon>Eubacteriales</taxon>
        <taxon>Clostridiaceae</taxon>
        <taxon>Clostridium</taxon>
    </lineage>
</organism>
<dbReference type="InterPro" id="IPR001387">
    <property type="entry name" value="Cro/C1-type_HTH"/>
</dbReference>
<dbReference type="CDD" id="cd01392">
    <property type="entry name" value="HTH_LacI"/>
    <property type="match status" value="1"/>
</dbReference>
<dbReference type="RefSeq" id="WP_268061064.1">
    <property type="nucleotide sequence ID" value="NZ_JAPQFJ010000007.1"/>
</dbReference>
<dbReference type="SMART" id="SM00354">
    <property type="entry name" value="HTH_LACI"/>
    <property type="match status" value="1"/>
</dbReference>
<dbReference type="PROSITE" id="PS50932">
    <property type="entry name" value="HTH_LACI_2"/>
    <property type="match status" value="1"/>
</dbReference>
<evidence type="ECO:0000313" key="6">
    <source>
        <dbReference type="EMBL" id="MCY6958646.1"/>
    </source>
</evidence>
<dbReference type="EMBL" id="JAPQFJ010000007">
    <property type="protein sequence ID" value="MCY6958646.1"/>
    <property type="molecule type" value="Genomic_DNA"/>
</dbReference>
<evidence type="ECO:0000256" key="1">
    <source>
        <dbReference type="ARBA" id="ARBA00023015"/>
    </source>
</evidence>
<dbReference type="SUPFAM" id="SSF47413">
    <property type="entry name" value="lambda repressor-like DNA-binding domains"/>
    <property type="match status" value="1"/>
</dbReference>
<keyword evidence="2 6" id="KW-0238">DNA-binding</keyword>
<evidence type="ECO:0000313" key="7">
    <source>
        <dbReference type="Proteomes" id="UP001144612"/>
    </source>
</evidence>
<feature type="domain" description="HTH lacI-type" evidence="4">
    <location>
        <begin position="2"/>
        <end position="56"/>
    </location>
</feature>
<comment type="caution">
    <text evidence="6">The sequence shown here is derived from an EMBL/GenBank/DDBJ whole genome shotgun (WGS) entry which is preliminary data.</text>
</comment>
<evidence type="ECO:0000256" key="3">
    <source>
        <dbReference type="ARBA" id="ARBA00023163"/>
    </source>
</evidence>
<evidence type="ECO:0000259" key="4">
    <source>
        <dbReference type="PROSITE" id="PS50932"/>
    </source>
</evidence>
<dbReference type="Gene3D" id="3.40.50.2300">
    <property type="match status" value="2"/>
</dbReference>